<dbReference type="InterPro" id="IPR004821">
    <property type="entry name" value="Cyt_trans-like"/>
</dbReference>
<dbReference type="AlphaFoldDB" id="J9BWD4"/>
<keyword evidence="5" id="KW-0547">Nucleotide-binding</keyword>
<keyword evidence="3 9" id="KW-0808">Transferase</keyword>
<dbReference type="CDD" id="cd02165">
    <property type="entry name" value="NMNAT"/>
    <property type="match status" value="1"/>
</dbReference>
<keyword evidence="4 9" id="KW-0548">Nucleotidyltransferase</keyword>
<dbReference type="GO" id="GO:0009435">
    <property type="term" value="P:NAD+ biosynthetic process"/>
    <property type="evidence" value="ECO:0007669"/>
    <property type="project" value="UniProtKB-UniPathway"/>
</dbReference>
<dbReference type="SUPFAM" id="SSF52374">
    <property type="entry name" value="Nucleotidylyl transferase"/>
    <property type="match status" value="1"/>
</dbReference>
<dbReference type="PANTHER" id="PTHR39321">
    <property type="entry name" value="NICOTINATE-NUCLEOTIDE ADENYLYLTRANSFERASE-RELATED"/>
    <property type="match status" value="1"/>
</dbReference>
<evidence type="ECO:0000256" key="7">
    <source>
        <dbReference type="ARBA" id="ARBA00023027"/>
    </source>
</evidence>
<name>J9BWD4_9ZZZZ</name>
<dbReference type="PANTHER" id="PTHR39321:SF3">
    <property type="entry name" value="PHOSPHOPANTETHEINE ADENYLYLTRANSFERASE"/>
    <property type="match status" value="1"/>
</dbReference>
<dbReference type="EMBL" id="AMCI01007885">
    <property type="protein sequence ID" value="EJW91885.1"/>
    <property type="molecule type" value="Genomic_DNA"/>
</dbReference>
<organism evidence="9">
    <name type="scientific">gut metagenome</name>
    <dbReference type="NCBI Taxonomy" id="749906"/>
    <lineage>
        <taxon>unclassified sequences</taxon>
        <taxon>metagenomes</taxon>
        <taxon>organismal metagenomes</taxon>
    </lineage>
</organism>
<dbReference type="GO" id="GO:0070566">
    <property type="term" value="F:adenylyltransferase activity"/>
    <property type="evidence" value="ECO:0007669"/>
    <property type="project" value="UniProtKB-ARBA"/>
</dbReference>
<gene>
    <name evidence="9" type="ORF">EVA_20007</name>
</gene>
<evidence type="ECO:0000256" key="3">
    <source>
        <dbReference type="ARBA" id="ARBA00022679"/>
    </source>
</evidence>
<proteinExistence type="predicted"/>
<evidence type="ECO:0000256" key="1">
    <source>
        <dbReference type="ARBA" id="ARBA00004790"/>
    </source>
</evidence>
<evidence type="ECO:0000256" key="5">
    <source>
        <dbReference type="ARBA" id="ARBA00022741"/>
    </source>
</evidence>
<evidence type="ECO:0000313" key="9">
    <source>
        <dbReference type="EMBL" id="EJW91885.1"/>
    </source>
</evidence>
<accession>J9BWD4</accession>
<keyword evidence="2" id="KW-0662">Pyridine nucleotide biosynthesis</keyword>
<dbReference type="Pfam" id="PF01467">
    <property type="entry name" value="CTP_transf_like"/>
    <property type="match status" value="1"/>
</dbReference>
<keyword evidence="6" id="KW-0067">ATP-binding</keyword>
<dbReference type="Gene3D" id="3.40.50.620">
    <property type="entry name" value="HUPs"/>
    <property type="match status" value="1"/>
</dbReference>
<evidence type="ECO:0000256" key="6">
    <source>
        <dbReference type="ARBA" id="ARBA00022840"/>
    </source>
</evidence>
<keyword evidence="7" id="KW-0520">NAD</keyword>
<dbReference type="GO" id="GO:0005524">
    <property type="term" value="F:ATP binding"/>
    <property type="evidence" value="ECO:0007669"/>
    <property type="project" value="UniProtKB-KW"/>
</dbReference>
<comment type="caution">
    <text evidence="9">The sequence shown here is derived from an EMBL/GenBank/DDBJ whole genome shotgun (WGS) entry which is preliminary data.</text>
</comment>
<protein>
    <submittedName>
        <fullName evidence="9">Nicotinic acid mononucleotide adenylyltransferase</fullName>
    </submittedName>
</protein>
<reference evidence="9" key="1">
    <citation type="journal article" date="2012" name="PLoS ONE">
        <title>Gene sets for utilization of primary and secondary nutrition supplies in the distal gut of endangered iberian lynx.</title>
        <authorList>
            <person name="Alcaide M."/>
            <person name="Messina E."/>
            <person name="Richter M."/>
            <person name="Bargiela R."/>
            <person name="Peplies J."/>
            <person name="Huws S.A."/>
            <person name="Newbold C.J."/>
            <person name="Golyshin P.N."/>
            <person name="Simon M.A."/>
            <person name="Lopez G."/>
            <person name="Yakimov M.M."/>
            <person name="Ferrer M."/>
        </authorList>
    </citation>
    <scope>NUCLEOTIDE SEQUENCE</scope>
</reference>
<dbReference type="InterPro" id="IPR014729">
    <property type="entry name" value="Rossmann-like_a/b/a_fold"/>
</dbReference>
<evidence type="ECO:0000256" key="2">
    <source>
        <dbReference type="ARBA" id="ARBA00022642"/>
    </source>
</evidence>
<evidence type="ECO:0000259" key="8">
    <source>
        <dbReference type="Pfam" id="PF01467"/>
    </source>
</evidence>
<feature type="domain" description="Cytidyltransferase-like" evidence="8">
    <location>
        <begin position="4"/>
        <end position="131"/>
    </location>
</feature>
<comment type="pathway">
    <text evidence="1">Cofactor biosynthesis; NAD(+) biosynthesis.</text>
</comment>
<sequence>MWLLVSPQNPLKQHQSLQPEAIRLELTRRALAADPQLIASDFEFTLPRPSYTWNTLCALREAYPDRQFSLLIGADNWALFDRWAHPDDILSNFPLLIYPRPGYPLSPEALPPSVHLIQAPLFPYSSTDVRQAVQSRAAITEMVPECIREEVMRVYGKE</sequence>
<evidence type="ECO:0000256" key="4">
    <source>
        <dbReference type="ARBA" id="ARBA00022695"/>
    </source>
</evidence>
<dbReference type="UniPathway" id="UPA00253"/>
<dbReference type="InterPro" id="IPR005248">
    <property type="entry name" value="NadD/NMNAT"/>
</dbReference>